<dbReference type="InterPro" id="IPR032259">
    <property type="entry name" value="HIBYL-CoA-H"/>
</dbReference>
<evidence type="ECO:0000256" key="4">
    <source>
        <dbReference type="SAM" id="MobiDB-lite"/>
    </source>
</evidence>
<dbReference type="CDD" id="cd06558">
    <property type="entry name" value="crotonase-like"/>
    <property type="match status" value="1"/>
</dbReference>
<feature type="compositionally biased region" description="Polar residues" evidence="4">
    <location>
        <begin position="22"/>
        <end position="32"/>
    </location>
</feature>
<protein>
    <recommendedName>
        <fullName evidence="2">3-hydroxyisobutyryl-CoA hydrolase</fullName>
        <ecNumber evidence="2">3.1.2.4</ecNumber>
    </recommendedName>
</protein>
<evidence type="ECO:0000313" key="6">
    <source>
        <dbReference type="EMBL" id="NDW06188.1"/>
    </source>
</evidence>
<organism evidence="6 7">
    <name type="scientific">Jiella pacifica</name>
    <dbReference type="NCBI Taxonomy" id="2696469"/>
    <lineage>
        <taxon>Bacteria</taxon>
        <taxon>Pseudomonadati</taxon>
        <taxon>Pseudomonadota</taxon>
        <taxon>Alphaproteobacteria</taxon>
        <taxon>Hyphomicrobiales</taxon>
        <taxon>Aurantimonadaceae</taxon>
        <taxon>Jiella</taxon>
    </lineage>
</organism>
<dbReference type="GO" id="GO:0016853">
    <property type="term" value="F:isomerase activity"/>
    <property type="evidence" value="ECO:0007669"/>
    <property type="project" value="UniProtKB-KW"/>
</dbReference>
<dbReference type="AlphaFoldDB" id="A0A6N9TBE1"/>
<dbReference type="Pfam" id="PF16113">
    <property type="entry name" value="ECH_2"/>
    <property type="match status" value="1"/>
</dbReference>
<dbReference type="SUPFAM" id="SSF52096">
    <property type="entry name" value="ClpP/crotonase"/>
    <property type="match status" value="1"/>
</dbReference>
<keyword evidence="6" id="KW-0413">Isomerase</keyword>
<dbReference type="GO" id="GO:0003860">
    <property type="term" value="F:3-hydroxyisobutyryl-CoA hydrolase activity"/>
    <property type="evidence" value="ECO:0007669"/>
    <property type="project" value="UniProtKB-EC"/>
</dbReference>
<evidence type="ECO:0000259" key="5">
    <source>
        <dbReference type="Pfam" id="PF16113"/>
    </source>
</evidence>
<dbReference type="GO" id="GO:0006574">
    <property type="term" value="P:L-valine catabolic process"/>
    <property type="evidence" value="ECO:0007669"/>
    <property type="project" value="TreeGrafter"/>
</dbReference>
<dbReference type="InterPro" id="IPR045004">
    <property type="entry name" value="ECH_dom"/>
</dbReference>
<dbReference type="Gene3D" id="3.90.226.10">
    <property type="entry name" value="2-enoyl-CoA Hydratase, Chain A, domain 1"/>
    <property type="match status" value="1"/>
</dbReference>
<proteinExistence type="predicted"/>
<comment type="catalytic activity">
    <reaction evidence="1">
        <text>3-hydroxy-2-methylpropanoyl-CoA + H2O = 3-hydroxy-2-methylpropanoate + CoA + H(+)</text>
        <dbReference type="Rhea" id="RHEA:20888"/>
        <dbReference type="ChEBI" id="CHEBI:11805"/>
        <dbReference type="ChEBI" id="CHEBI:15377"/>
        <dbReference type="ChEBI" id="CHEBI:15378"/>
        <dbReference type="ChEBI" id="CHEBI:57287"/>
        <dbReference type="ChEBI" id="CHEBI:57340"/>
        <dbReference type="EC" id="3.1.2.4"/>
    </reaction>
</comment>
<dbReference type="InterPro" id="IPR029045">
    <property type="entry name" value="ClpP/crotonase-like_dom_sf"/>
</dbReference>
<dbReference type="GO" id="GO:0005829">
    <property type="term" value="C:cytosol"/>
    <property type="evidence" value="ECO:0007669"/>
    <property type="project" value="TreeGrafter"/>
</dbReference>
<feature type="region of interest" description="Disordered" evidence="4">
    <location>
        <begin position="1"/>
        <end position="32"/>
    </location>
</feature>
<name>A0A6N9TBE1_9HYPH</name>
<sequence>MRLAHCASDGQAGRRRHLGTKAETQTAKTGSQALPAIDEEPAASKGVILKKAGQAGRITLAKPKALNALDHEMALAIDAALAAWAEDDTVKIVVIDAMGEKAFSAGGDIAALYHEGKAGRFEPARRFFADEYRMNRAIARYEKPYVAMMDGIVMGGGVGLSAHGDLKIVTERSMVAMPECGIGLIPDVGGSLVLARAPGRLGEYLGLTGFRMKAADAIFSGFADRYLPAAKIGEAIGRLESTGDPQALDDLFETPEAGELEGRMAEIDRFFAEPDASAILAALEDDGGDFAAQTARLIRRGSPLSVAATLELVRAARADPTIETALQREYRYTHRAQSDGDFLEGTRAVVIDKDKNPRWSAARIEDLPRERVEAMLAPLGEDELAF</sequence>
<accession>A0A6N9TBE1</accession>
<feature type="domain" description="Enoyl-CoA hydratase/isomerase" evidence="5">
    <location>
        <begin position="56"/>
        <end position="376"/>
    </location>
</feature>
<dbReference type="PANTHER" id="PTHR43176">
    <property type="entry name" value="3-HYDROXYISOBUTYRYL-COA HYDROLASE-RELATED"/>
    <property type="match status" value="1"/>
</dbReference>
<evidence type="ECO:0000256" key="3">
    <source>
        <dbReference type="ARBA" id="ARBA00022801"/>
    </source>
</evidence>
<dbReference type="NCBIfam" id="NF004127">
    <property type="entry name" value="PRK05617.1"/>
    <property type="match status" value="1"/>
</dbReference>
<dbReference type="Proteomes" id="UP000469011">
    <property type="component" value="Unassembled WGS sequence"/>
</dbReference>
<comment type="caution">
    <text evidence="6">The sequence shown here is derived from an EMBL/GenBank/DDBJ whole genome shotgun (WGS) entry which is preliminary data.</text>
</comment>
<keyword evidence="3" id="KW-0378">Hydrolase</keyword>
<reference evidence="6 7" key="1">
    <citation type="submission" date="2020-01" db="EMBL/GenBank/DDBJ databases">
        <title>Jiella pacifica sp. nov.</title>
        <authorList>
            <person name="Xue Z."/>
            <person name="Zhu S."/>
            <person name="Chen J."/>
            <person name="Yang J."/>
        </authorList>
    </citation>
    <scope>NUCLEOTIDE SEQUENCE [LARGE SCALE GENOMIC DNA]</scope>
    <source>
        <strain evidence="6 7">40Bstr34</strain>
    </source>
</reference>
<evidence type="ECO:0000313" key="7">
    <source>
        <dbReference type="Proteomes" id="UP000469011"/>
    </source>
</evidence>
<keyword evidence="7" id="KW-1185">Reference proteome</keyword>
<gene>
    <name evidence="6" type="ORF">GTK09_17345</name>
</gene>
<evidence type="ECO:0000256" key="2">
    <source>
        <dbReference type="ARBA" id="ARBA00011915"/>
    </source>
</evidence>
<dbReference type="EC" id="3.1.2.4" evidence="2"/>
<dbReference type="EMBL" id="JAAAMG010000015">
    <property type="protein sequence ID" value="NDW06188.1"/>
    <property type="molecule type" value="Genomic_DNA"/>
</dbReference>
<dbReference type="PANTHER" id="PTHR43176:SF3">
    <property type="entry name" value="3-HYDROXYISOBUTYRYL-COA HYDROLASE, MITOCHONDRIAL"/>
    <property type="match status" value="1"/>
</dbReference>
<evidence type="ECO:0000256" key="1">
    <source>
        <dbReference type="ARBA" id="ARBA00001709"/>
    </source>
</evidence>